<feature type="compositionally biased region" description="Basic and acidic residues" evidence="14">
    <location>
        <begin position="571"/>
        <end position="586"/>
    </location>
</feature>
<dbReference type="PANTHER" id="PTHR13902">
    <property type="entry name" value="SERINE/THREONINE-PROTEIN KINASE WNK WITH NO LYSINE -RELATED"/>
    <property type="match status" value="1"/>
</dbReference>
<protein>
    <recommendedName>
        <fullName evidence="3">non-specific serine/threonine protein kinase</fullName>
        <ecNumber evidence="3">2.7.11.1</ecNumber>
    </recommendedName>
</protein>
<feature type="region of interest" description="Disordered" evidence="14">
    <location>
        <begin position="1536"/>
        <end position="1574"/>
    </location>
</feature>
<evidence type="ECO:0000256" key="2">
    <source>
        <dbReference type="ARBA" id="ARBA00004496"/>
    </source>
</evidence>
<dbReference type="FunFam" id="3.30.200.20:FF:000494">
    <property type="entry name" value="serine/threonine-protein kinase WNK2 isoform X2"/>
    <property type="match status" value="1"/>
</dbReference>
<comment type="subcellular location">
    <subcellularLocation>
        <location evidence="2">Cytoplasm</location>
    </subcellularLocation>
</comment>
<evidence type="ECO:0000256" key="13">
    <source>
        <dbReference type="SAM" id="Coils"/>
    </source>
</evidence>
<evidence type="ECO:0000256" key="14">
    <source>
        <dbReference type="SAM" id="MobiDB-lite"/>
    </source>
</evidence>
<feature type="compositionally biased region" description="Low complexity" evidence="14">
    <location>
        <begin position="1083"/>
        <end position="1098"/>
    </location>
</feature>
<feature type="compositionally biased region" description="Low complexity" evidence="14">
    <location>
        <begin position="1550"/>
        <end position="1566"/>
    </location>
</feature>
<feature type="domain" description="Protein kinase" evidence="15">
    <location>
        <begin position="219"/>
        <end position="477"/>
    </location>
</feature>
<evidence type="ECO:0000256" key="5">
    <source>
        <dbReference type="ARBA" id="ARBA00022527"/>
    </source>
</evidence>
<dbReference type="Gene3D" id="3.30.200.20">
    <property type="entry name" value="Phosphorylase Kinase, domain 1"/>
    <property type="match status" value="1"/>
</dbReference>
<feature type="region of interest" description="Disordered" evidence="14">
    <location>
        <begin position="1776"/>
        <end position="1858"/>
    </location>
</feature>
<feature type="region of interest" description="Disordered" evidence="14">
    <location>
        <begin position="97"/>
        <end position="117"/>
    </location>
</feature>
<dbReference type="PROSITE" id="PS50011">
    <property type="entry name" value="PROTEIN_KINASE_DOM"/>
    <property type="match status" value="1"/>
</dbReference>
<evidence type="ECO:0000259" key="15">
    <source>
        <dbReference type="PROSITE" id="PS50011"/>
    </source>
</evidence>
<dbReference type="InterPro" id="IPR008271">
    <property type="entry name" value="Ser/Thr_kinase_AS"/>
</dbReference>
<keyword evidence="8" id="KW-0547">Nucleotide-binding</keyword>
<keyword evidence="5" id="KW-0723">Serine/threonine-protein kinase</keyword>
<keyword evidence="10" id="KW-0067">ATP-binding</keyword>
<feature type="region of interest" description="Disordered" evidence="14">
    <location>
        <begin position="1489"/>
        <end position="1509"/>
    </location>
</feature>
<keyword evidence="13" id="KW-0175">Coiled coil</keyword>
<feature type="compositionally biased region" description="Low complexity" evidence="14">
    <location>
        <begin position="1067"/>
        <end position="1076"/>
    </location>
</feature>
<accession>A0A8C4UY82</accession>
<comment type="catalytic activity">
    <reaction evidence="12">
        <text>L-seryl-[protein] + ATP = O-phospho-L-seryl-[protein] + ADP + H(+)</text>
        <dbReference type="Rhea" id="RHEA:17989"/>
        <dbReference type="Rhea" id="RHEA-COMP:9863"/>
        <dbReference type="Rhea" id="RHEA-COMP:11604"/>
        <dbReference type="ChEBI" id="CHEBI:15378"/>
        <dbReference type="ChEBI" id="CHEBI:29999"/>
        <dbReference type="ChEBI" id="CHEBI:30616"/>
        <dbReference type="ChEBI" id="CHEBI:83421"/>
        <dbReference type="ChEBI" id="CHEBI:456216"/>
        <dbReference type="EC" id="2.7.11.1"/>
    </reaction>
</comment>
<evidence type="ECO:0000313" key="17">
    <source>
        <dbReference type="Proteomes" id="UP000694562"/>
    </source>
</evidence>
<evidence type="ECO:0000256" key="6">
    <source>
        <dbReference type="ARBA" id="ARBA00022553"/>
    </source>
</evidence>
<evidence type="ECO:0000256" key="10">
    <source>
        <dbReference type="ARBA" id="ARBA00022840"/>
    </source>
</evidence>
<dbReference type="InterPro" id="IPR000719">
    <property type="entry name" value="Prot_kinase_dom"/>
</dbReference>
<feature type="compositionally biased region" description="Low complexity" evidence="14">
    <location>
        <begin position="97"/>
        <end position="111"/>
    </location>
</feature>
<evidence type="ECO:0000256" key="11">
    <source>
        <dbReference type="ARBA" id="ARBA00047899"/>
    </source>
</evidence>
<dbReference type="FunFam" id="3.10.20.90:FF:000012">
    <property type="entry name" value="Serine/threonine-protein kinase WNK1 isoform 2"/>
    <property type="match status" value="1"/>
</dbReference>
<dbReference type="InterPro" id="IPR011009">
    <property type="entry name" value="Kinase-like_dom_sf"/>
</dbReference>
<feature type="region of interest" description="Disordered" evidence="14">
    <location>
        <begin position="739"/>
        <end position="817"/>
    </location>
</feature>
<dbReference type="Pfam" id="PF00069">
    <property type="entry name" value="Pkinase"/>
    <property type="match status" value="1"/>
</dbReference>
<dbReference type="Gene3D" id="1.10.510.10">
    <property type="entry name" value="Transferase(Phosphotransferase) domain 1"/>
    <property type="match status" value="1"/>
</dbReference>
<feature type="region of interest" description="Disordered" evidence="14">
    <location>
        <begin position="999"/>
        <end position="1119"/>
    </location>
</feature>
<evidence type="ECO:0000256" key="3">
    <source>
        <dbReference type="ARBA" id="ARBA00012513"/>
    </source>
</evidence>
<comment type="catalytic activity">
    <reaction evidence="11">
        <text>L-threonyl-[protein] + ATP = O-phospho-L-threonyl-[protein] + ADP + H(+)</text>
        <dbReference type="Rhea" id="RHEA:46608"/>
        <dbReference type="Rhea" id="RHEA-COMP:11060"/>
        <dbReference type="Rhea" id="RHEA-COMP:11605"/>
        <dbReference type="ChEBI" id="CHEBI:15378"/>
        <dbReference type="ChEBI" id="CHEBI:30013"/>
        <dbReference type="ChEBI" id="CHEBI:30616"/>
        <dbReference type="ChEBI" id="CHEBI:61977"/>
        <dbReference type="ChEBI" id="CHEBI:456216"/>
        <dbReference type="EC" id="2.7.11.1"/>
    </reaction>
</comment>
<evidence type="ECO:0000256" key="7">
    <source>
        <dbReference type="ARBA" id="ARBA00022679"/>
    </source>
</evidence>
<dbReference type="SUPFAM" id="SSF56112">
    <property type="entry name" value="Protein kinase-like (PK-like)"/>
    <property type="match status" value="1"/>
</dbReference>
<feature type="compositionally biased region" description="Polar residues" evidence="14">
    <location>
        <begin position="1810"/>
        <end position="1831"/>
    </location>
</feature>
<feature type="compositionally biased region" description="Polar residues" evidence="14">
    <location>
        <begin position="1103"/>
        <end position="1115"/>
    </location>
</feature>
<feature type="compositionally biased region" description="Basic residues" evidence="14">
    <location>
        <begin position="797"/>
        <end position="817"/>
    </location>
</feature>
<evidence type="ECO:0000256" key="12">
    <source>
        <dbReference type="ARBA" id="ARBA00048679"/>
    </source>
</evidence>
<keyword evidence="4" id="KW-0963">Cytoplasm</keyword>
<dbReference type="InterPro" id="IPR050588">
    <property type="entry name" value="WNK_Ser-Thr_kinase"/>
</dbReference>
<dbReference type="InterPro" id="IPR024678">
    <property type="entry name" value="Kinase_OSR1/WNK_CCT"/>
</dbReference>
<evidence type="ECO:0000256" key="8">
    <source>
        <dbReference type="ARBA" id="ARBA00022741"/>
    </source>
</evidence>
<dbReference type="Pfam" id="PF12202">
    <property type="entry name" value="OSR1_C"/>
    <property type="match status" value="1"/>
</dbReference>
<dbReference type="GO" id="GO:0004674">
    <property type="term" value="F:protein serine/threonine kinase activity"/>
    <property type="evidence" value="ECO:0007669"/>
    <property type="project" value="UniProtKB-KW"/>
</dbReference>
<dbReference type="GO" id="GO:0005737">
    <property type="term" value="C:cytoplasm"/>
    <property type="evidence" value="ECO:0007669"/>
    <property type="project" value="UniProtKB-SubCell"/>
</dbReference>
<sequence length="2076" mass="219453">MSGGAADSGTPAPRFLAPPPPPPKNGSSSDSSIGEKLGAAASDHGASGAGRSEEYRRRRHTMDKDSRGAAATEHRFFRRSVICDSNATALELPSLQPAASSAPVSGGSAAPLVSPPECASRTSCIAVSAAQAPSLLQQPPPPAPLPLEGQSTQEPAAAKDAVPLLPKEEEDEATALPPTSAAGSVTAASREFEERRTQQEDIEELETKAVGISPDGRFLKFDIEIGRGSFKTVYKGLDTDTTVEVAWCELQDRKLSKSERQRFKEEAGMLKGLQHPNIVRFYDSWESTVKGKKCIVLVTELMTSGTLKTYLKRFKVMKIKVLRSWCRQILKGLQFLHTRTPPIIHRDLKCDNIFITGPTGSVKIGDLGLATLKRASFAKSVIGTPEFMAPEMYEEKYDESVDVYAFGMCMLEMATSEYPYSECQNAAQIYRRVTSGVKPASFDKVAIPEVKEIIEGCIRQNKGERYAIKDLLNHAFFQEETGVRVELAEEDDGEKIAIKLWLRIEDIKKLKGKYKDNEAIEFSFDLERDVPEDVAQEMVESGYVCEGDHKTMAKAIKDRVSLIKRKREQRQLVREEQEKKLQEEGSQKQQLEQQQPSSASHAGSKHPPSVTGTTPVPTTSASVSTQVEPEEPEADQHQQLQFQQPSISVLSDGTVDSGQGSSVYTESCVSSQQTVSYGSQHDQSISTAAAQGYGASVGQVQSQQHGGYQPPAAVSQNLKYFKCMKLFDFVFPLKGEREGTQGVSQTAPSETLPATQPAQSTPLASSMDSAHSDVASGLSDGNENVPASSGRHEGRTTKRHMRRSVRSRSRHEKTARPKLRILNVSNKGDRVVECQLETHNRKMVTFKFDLDGDNPEEIASIMVQNEFILATERDSFVEQVREIIEKADEMLSEDVSVEPEGDQGLESMRTKDDGFFPGSQKLEFKQPDPTSSMPQRIGVPPSSFTQVVHSAGRRFIVSPVPESLLKEQVAASPLHGPGMNLSHSASSLSLQQAFSEMGHAQMTEGPSTAPPVFNQTMPPFPPALSTMAGSGAPPASVAASSVSVPSSTGVSLPGSVTLPSESAAAGVTPSASVPSSISPPPVSQSGQQSTGVTSSVSAPASFSLPTTSQPAQTVTGDIAPSISTPSSLALSSTQVPGVTGLGVVAPAVTSQSTPQIASSMAAPQTSALSLAQNVALQLPQLSSSGSVSNLAETTVVSAPQSLPESGQSMDKSQLCNATGLSLPISAPLSSSAATNICGSVTQPVIHPLLVPSGITSTPVLPQIPGATPMLPQVPLPGVLPQPVTNLPAVQQTLIHSQPQPAPLPNQPHIHCLEADADAQSKAPGIDDIKTLEEKLRSLFSEHGNVGTAHPSVSLETSLVMETTVIPGIPTTVVAPTKPLTSISTCIPPSSLPLGPTGLPVLTPVATPGQVITPVSYISASSSIATAVVKPGTSPSKPPLSRVPVLPIGSELPAGTPSSEPLPPFPGPSLTQSQQPLEDLDAKLRRTLSPETVPVTSAPASSASCGGESSAMATTAGAGVLKMGRFQVSVAVDDVLKEGDKPETKPVQFETTSTDSSSLSGSSPESTLVKQVGSRKSEAVADSSLDAVDGIPQTVPVLQLPVDVGQPTKVGRFQVTTTTDQVGRFSVSKTQDEVSCAEKEPMTLPLSVGLEQVASSAAAPKKELESRQSPHMNGPSSEPEAAFLSGMAKDLDDGSGSPDSLQLLGSKISLPVQSLSNSFNSSYMSSDNESDIEDEDLKLELRRLREKHLKEIQELQSRQKQEIESLYMKLGKAPPAVIIPPAAPLSGRRRRPTKGKSSKSSRSSSQGNKSPQLSGNLSAQSAPSVLPPQQTLHPPGSVPETGQNHLLQPLKPSPSSENLYSAFTSDGALSVPSLSAPGQGCAKFNCASERVTFKPGGRRTRFLSTPCLALWTSSTNTVGATVNSQAPQPQPPAIASSRKGTFTDDLHKLVDNWARDAMNLSGKKVGKGHSSYEGPGMARKFSAPGQLCISMTSSLGATPISAASATSLGPFTKAMCPPQQYGYPAASFAAPWSGTGGPTQPPLGQFQPVGAASLQSFNISNLQKSISNPPGSNLRTT</sequence>
<feature type="region of interest" description="Disordered" evidence="14">
    <location>
        <begin position="1"/>
        <end position="77"/>
    </location>
</feature>
<feature type="compositionally biased region" description="Low complexity" evidence="14">
    <location>
        <begin position="607"/>
        <end position="627"/>
    </location>
</feature>
<feature type="region of interest" description="Disordered" evidence="14">
    <location>
        <begin position="571"/>
        <end position="641"/>
    </location>
</feature>
<dbReference type="SMART" id="SM00220">
    <property type="entry name" value="S_TKc"/>
    <property type="match status" value="1"/>
</dbReference>
<dbReference type="InterPro" id="IPR056865">
    <property type="entry name" value="CCTL2_WNK"/>
</dbReference>
<feature type="compositionally biased region" description="Basic residues" evidence="14">
    <location>
        <begin position="1786"/>
        <end position="1798"/>
    </location>
</feature>
<evidence type="ECO:0000256" key="4">
    <source>
        <dbReference type="ARBA" id="ARBA00022490"/>
    </source>
</evidence>
<keyword evidence="6" id="KW-0597">Phosphoprotein</keyword>
<feature type="coiled-coil region" evidence="13">
    <location>
        <begin position="1737"/>
        <end position="1764"/>
    </location>
</feature>
<feature type="compositionally biased region" description="Low complexity" evidence="14">
    <location>
        <begin position="1491"/>
        <end position="1509"/>
    </location>
</feature>
<name>A0A8C4UY82_FALTI</name>
<dbReference type="Ensembl" id="ENSFTIT00000017097.1">
    <property type="protein sequence ID" value="ENSFTIP00000016407.1"/>
    <property type="gene ID" value="ENSFTIG00000008002.1"/>
</dbReference>
<keyword evidence="9" id="KW-0418">Kinase</keyword>
<organism evidence="16 17">
    <name type="scientific">Falco tinnunculus</name>
    <name type="common">Common kestrel</name>
    <dbReference type="NCBI Taxonomy" id="100819"/>
    <lineage>
        <taxon>Eukaryota</taxon>
        <taxon>Metazoa</taxon>
        <taxon>Chordata</taxon>
        <taxon>Craniata</taxon>
        <taxon>Vertebrata</taxon>
        <taxon>Euteleostomi</taxon>
        <taxon>Archelosauria</taxon>
        <taxon>Archosauria</taxon>
        <taxon>Dinosauria</taxon>
        <taxon>Saurischia</taxon>
        <taxon>Theropoda</taxon>
        <taxon>Coelurosauria</taxon>
        <taxon>Aves</taxon>
        <taxon>Neognathae</taxon>
        <taxon>Neoaves</taxon>
        <taxon>Telluraves</taxon>
        <taxon>Australaves</taxon>
        <taxon>Falconiformes</taxon>
        <taxon>Falconidae</taxon>
        <taxon>Falco</taxon>
    </lineage>
</organism>
<dbReference type="Proteomes" id="UP000694562">
    <property type="component" value="Unplaced"/>
</dbReference>
<dbReference type="GO" id="GO:0005524">
    <property type="term" value="F:ATP binding"/>
    <property type="evidence" value="ECO:0007669"/>
    <property type="project" value="UniProtKB-KW"/>
</dbReference>
<evidence type="ECO:0000256" key="9">
    <source>
        <dbReference type="ARBA" id="ARBA00022777"/>
    </source>
</evidence>
<dbReference type="EC" id="2.7.11.1" evidence="3"/>
<dbReference type="FunFam" id="3.10.20.90:FF:000007">
    <property type="entry name" value="Serine/threonine-protein kinase WNK1 isoform 1"/>
    <property type="match status" value="1"/>
</dbReference>
<dbReference type="FunFam" id="1.10.510.10:FF:000006">
    <property type="entry name" value="Serine/threonine-protein kinase WNK1 isoform 2"/>
    <property type="match status" value="1"/>
</dbReference>
<dbReference type="Pfam" id="PF24889">
    <property type="entry name" value="CCTL2_WNK"/>
    <property type="match status" value="1"/>
</dbReference>
<reference evidence="16" key="2">
    <citation type="submission" date="2025-09" db="UniProtKB">
        <authorList>
            <consortium name="Ensembl"/>
        </authorList>
    </citation>
    <scope>IDENTIFICATION</scope>
</reference>
<dbReference type="PROSITE" id="PS00108">
    <property type="entry name" value="PROTEIN_KINASE_ST"/>
    <property type="match status" value="1"/>
</dbReference>
<evidence type="ECO:0000313" key="16">
    <source>
        <dbReference type="Ensembl" id="ENSFTIP00000016407.1"/>
    </source>
</evidence>
<feature type="compositionally biased region" description="Polar residues" evidence="14">
    <location>
        <begin position="741"/>
        <end position="769"/>
    </location>
</feature>
<keyword evidence="17" id="KW-1185">Reference proteome</keyword>
<comment type="cofactor">
    <cofactor evidence="1">
        <name>Mg(2+)</name>
        <dbReference type="ChEBI" id="CHEBI:18420"/>
    </cofactor>
</comment>
<feature type="region of interest" description="Disordered" evidence="14">
    <location>
        <begin position="135"/>
        <end position="158"/>
    </location>
</feature>
<feature type="compositionally biased region" description="Basic and acidic residues" evidence="14">
    <location>
        <begin position="51"/>
        <end position="75"/>
    </location>
</feature>
<feature type="region of interest" description="Disordered" evidence="14">
    <location>
        <begin position="1653"/>
        <end position="1680"/>
    </location>
</feature>
<feature type="compositionally biased region" description="Low complexity" evidence="14">
    <location>
        <begin position="1028"/>
        <end position="1056"/>
    </location>
</feature>
<dbReference type="CDD" id="cd14030">
    <property type="entry name" value="STKc_WNK1"/>
    <property type="match status" value="1"/>
</dbReference>
<evidence type="ECO:0000256" key="1">
    <source>
        <dbReference type="ARBA" id="ARBA00001946"/>
    </source>
</evidence>
<dbReference type="Gene3D" id="3.10.20.90">
    <property type="entry name" value="Phosphatidylinositol 3-kinase Catalytic Subunit, Chain A, domain 1"/>
    <property type="match status" value="2"/>
</dbReference>
<keyword evidence="7" id="KW-0808">Transferase</keyword>
<feature type="compositionally biased region" description="Low complexity" evidence="14">
    <location>
        <begin position="1799"/>
        <end position="1809"/>
    </location>
</feature>
<reference evidence="16" key="1">
    <citation type="submission" date="2025-08" db="UniProtKB">
        <authorList>
            <consortium name="Ensembl"/>
        </authorList>
    </citation>
    <scope>IDENTIFICATION</scope>
</reference>
<proteinExistence type="predicted"/>
<feature type="compositionally biased region" description="Low complexity" evidence="14">
    <location>
        <begin position="38"/>
        <end position="50"/>
    </location>
</feature>
<feature type="region of interest" description="Disordered" evidence="14">
    <location>
        <begin position="1428"/>
        <end position="1473"/>
    </location>
</feature>